<sequence length="408" mass="46308">MLRHNPSRKKLRDNPCDTHLDTLYGAIDFWRSEGSWPKEYLASDPIAHLLATSRSTPSLRRKRSAQASQTATSARPSDQRPRHEKSALYQDARYNTLLETKKSFIHEDKQGPSDISRDACQVLLAQQQDRIDGKNEAKVIQDITRLIVPSAEELADSGAEVLGCLVEAVNEGWNNAVPVTKTRPQPDNSVGFKRNAFSDTQHEKLSPFIGDFIAGAQSYFMATYYMYFPFLTCEVKCGAAALDIADRQNAHSMTLAVRGVVELFWLARREDEINREILAFSISHDHRTVRIYGYYAVLDGLNTSFYRYPIREFSFQELDGRERWTAYKFIKGVFKYWMPMHFARLCSAIDHVPSGVDFDVPPLQQNEASVAGESIEIGTEDRRYLDESTLNADSTVSQQSASKRQKGK</sequence>
<proteinExistence type="predicted"/>
<dbReference type="GeneID" id="54412366"/>
<dbReference type="RefSeq" id="XP_033518221.1">
    <property type="nucleotide sequence ID" value="XM_033671934.1"/>
</dbReference>
<feature type="compositionally biased region" description="Low complexity" evidence="1">
    <location>
        <begin position="65"/>
        <end position="74"/>
    </location>
</feature>
<reference evidence="3" key="1">
    <citation type="journal article" date="2020" name="Stud. Mycol.">
        <title>101 Dothideomycetes genomes: a test case for predicting lifestyles and emergence of pathogens.</title>
        <authorList>
            <person name="Haridas S."/>
            <person name="Albert R."/>
            <person name="Binder M."/>
            <person name="Bloem J."/>
            <person name="Labutti K."/>
            <person name="Salamov A."/>
            <person name="Andreopoulos B."/>
            <person name="Baker S."/>
            <person name="Barry K."/>
            <person name="Bills G."/>
            <person name="Bluhm B."/>
            <person name="Cannon C."/>
            <person name="Castanera R."/>
            <person name="Culley D."/>
            <person name="Daum C."/>
            <person name="Ezra D."/>
            <person name="Gonzalez J."/>
            <person name="Henrissat B."/>
            <person name="Kuo A."/>
            <person name="Liang C."/>
            <person name="Lipzen A."/>
            <person name="Lutzoni F."/>
            <person name="Magnuson J."/>
            <person name="Mondo S."/>
            <person name="Nolan M."/>
            <person name="Ohm R."/>
            <person name="Pangilinan J."/>
            <person name="Park H.-J."/>
            <person name="Ramirez L."/>
            <person name="Alfaro M."/>
            <person name="Sun H."/>
            <person name="Tritt A."/>
            <person name="Yoshinaga Y."/>
            <person name="Zwiers L.-H."/>
            <person name="Turgeon B."/>
            <person name="Goodwin S."/>
            <person name="Spatafora J."/>
            <person name="Crous P."/>
            <person name="Grigoriev I."/>
        </authorList>
    </citation>
    <scope>NUCLEOTIDE SEQUENCE</scope>
    <source>
        <strain evidence="3">CBS 119687</strain>
    </source>
</reference>
<feature type="region of interest" description="Disordered" evidence="1">
    <location>
        <begin position="53"/>
        <end position="88"/>
    </location>
</feature>
<dbReference type="PANTHER" id="PTHR42470:SF2">
    <property type="match status" value="1"/>
</dbReference>
<keyword evidence="4" id="KW-1185">Reference proteome</keyword>
<gene>
    <name evidence="3" type="ORF">P153DRAFT_401720</name>
</gene>
<dbReference type="AlphaFoldDB" id="A0A6A5ZYG6"/>
<dbReference type="Proteomes" id="UP000799771">
    <property type="component" value="Unassembled WGS sequence"/>
</dbReference>
<evidence type="ECO:0000313" key="3">
    <source>
        <dbReference type="EMBL" id="KAF2123827.1"/>
    </source>
</evidence>
<feature type="region of interest" description="Disordered" evidence="1">
    <location>
        <begin position="388"/>
        <end position="408"/>
    </location>
</feature>
<protein>
    <recommendedName>
        <fullName evidence="2">DUF7924 domain-containing protein</fullName>
    </recommendedName>
</protein>
<evidence type="ECO:0000256" key="1">
    <source>
        <dbReference type="SAM" id="MobiDB-lite"/>
    </source>
</evidence>
<feature type="compositionally biased region" description="Basic and acidic residues" evidence="1">
    <location>
        <begin position="77"/>
        <end position="86"/>
    </location>
</feature>
<accession>A0A6A5ZYG6</accession>
<name>A0A6A5ZYG6_9PLEO</name>
<feature type="domain" description="DUF7924" evidence="2">
    <location>
        <begin position="125"/>
        <end position="349"/>
    </location>
</feature>
<organism evidence="3 4">
    <name type="scientific">Dothidotthia symphoricarpi CBS 119687</name>
    <dbReference type="NCBI Taxonomy" id="1392245"/>
    <lineage>
        <taxon>Eukaryota</taxon>
        <taxon>Fungi</taxon>
        <taxon>Dikarya</taxon>
        <taxon>Ascomycota</taxon>
        <taxon>Pezizomycotina</taxon>
        <taxon>Dothideomycetes</taxon>
        <taxon>Pleosporomycetidae</taxon>
        <taxon>Pleosporales</taxon>
        <taxon>Dothidotthiaceae</taxon>
        <taxon>Dothidotthia</taxon>
    </lineage>
</organism>
<feature type="compositionally biased region" description="Polar residues" evidence="1">
    <location>
        <begin position="388"/>
        <end position="402"/>
    </location>
</feature>
<dbReference type="Pfam" id="PF25545">
    <property type="entry name" value="DUF7924"/>
    <property type="match status" value="1"/>
</dbReference>
<evidence type="ECO:0000259" key="2">
    <source>
        <dbReference type="Pfam" id="PF25545"/>
    </source>
</evidence>
<dbReference type="OrthoDB" id="5132737at2759"/>
<dbReference type="EMBL" id="ML977522">
    <property type="protein sequence ID" value="KAF2123827.1"/>
    <property type="molecule type" value="Genomic_DNA"/>
</dbReference>
<dbReference type="PANTHER" id="PTHR42470">
    <property type="entry name" value="VAST DOMAIN-CONTAINING PROTEIN"/>
    <property type="match status" value="1"/>
</dbReference>
<dbReference type="InterPro" id="IPR057684">
    <property type="entry name" value="DUF7924"/>
</dbReference>
<evidence type="ECO:0000313" key="4">
    <source>
        <dbReference type="Proteomes" id="UP000799771"/>
    </source>
</evidence>